<dbReference type="Pfam" id="PF03934">
    <property type="entry name" value="T2SSK"/>
    <property type="match status" value="1"/>
</dbReference>
<dbReference type="Pfam" id="PF21687">
    <property type="entry name" value="T2SSK_1st"/>
    <property type="match status" value="1"/>
</dbReference>
<dbReference type="InterPro" id="IPR038072">
    <property type="entry name" value="GspK_central_sf"/>
</dbReference>
<evidence type="ECO:0000256" key="7">
    <source>
        <dbReference type="ARBA" id="ARBA00022927"/>
    </source>
</evidence>
<evidence type="ECO:0000313" key="18">
    <source>
        <dbReference type="Proteomes" id="UP000078599"/>
    </source>
</evidence>
<dbReference type="InterPro" id="IPR005628">
    <property type="entry name" value="GspK"/>
</dbReference>
<organism evidence="15 17">
    <name type="scientific">Thiomonas arsenitoxydans (strain DSM 22701 / CIP 110005 / 3As)</name>
    <dbReference type="NCBI Taxonomy" id="426114"/>
    <lineage>
        <taxon>Bacteria</taxon>
        <taxon>Pseudomonadati</taxon>
        <taxon>Pseudomonadota</taxon>
        <taxon>Betaproteobacteria</taxon>
        <taxon>Burkholderiales</taxon>
        <taxon>Thiomonas</taxon>
    </lineage>
</organism>
<dbReference type="SUPFAM" id="SSF47781">
    <property type="entry name" value="RuvA domain 2-like"/>
    <property type="match status" value="1"/>
</dbReference>
<dbReference type="KEGG" id="thi:THI_3322"/>
<keyword evidence="5 10" id="KW-0997">Cell inner membrane</keyword>
<keyword evidence="4 10" id="KW-1003">Cell membrane</keyword>
<feature type="domain" description="T2SS protein K second SAM-like" evidence="13">
    <location>
        <begin position="243"/>
        <end position="290"/>
    </location>
</feature>
<dbReference type="Proteomes" id="UP000078599">
    <property type="component" value="Unassembled WGS sequence"/>
</dbReference>
<dbReference type="InterPro" id="IPR049031">
    <property type="entry name" value="T2SSK_SAM-like_1st"/>
</dbReference>
<evidence type="ECO:0000259" key="13">
    <source>
        <dbReference type="Pfam" id="PF03934"/>
    </source>
</evidence>
<comment type="similarity">
    <text evidence="2 10">Belongs to the GSP K family.</text>
</comment>
<feature type="transmembrane region" description="Helical" evidence="12">
    <location>
        <begin position="40"/>
        <end position="61"/>
    </location>
</feature>
<evidence type="ECO:0000256" key="11">
    <source>
        <dbReference type="SAM" id="MobiDB-lite"/>
    </source>
</evidence>
<evidence type="ECO:0000256" key="10">
    <source>
        <dbReference type="PIRNR" id="PIRNR002786"/>
    </source>
</evidence>
<evidence type="ECO:0000256" key="6">
    <source>
        <dbReference type="ARBA" id="ARBA00022692"/>
    </source>
</evidence>
<dbReference type="NCBIfam" id="NF037980">
    <property type="entry name" value="T2SS_GspK"/>
    <property type="match status" value="1"/>
</dbReference>
<dbReference type="PIRSF" id="PIRSF002786">
    <property type="entry name" value="XcpX"/>
    <property type="match status" value="1"/>
</dbReference>
<evidence type="ECO:0000256" key="2">
    <source>
        <dbReference type="ARBA" id="ARBA00007246"/>
    </source>
</evidence>
<dbReference type="GO" id="GO:0005886">
    <property type="term" value="C:plasma membrane"/>
    <property type="evidence" value="ECO:0007669"/>
    <property type="project" value="UniProtKB-SubCell"/>
</dbReference>
<evidence type="ECO:0000256" key="4">
    <source>
        <dbReference type="ARBA" id="ARBA00022475"/>
    </source>
</evidence>
<dbReference type="InterPro" id="IPR010994">
    <property type="entry name" value="RuvA_2-like"/>
</dbReference>
<dbReference type="SUPFAM" id="SSF158544">
    <property type="entry name" value="GspK insert domain-like"/>
    <property type="match status" value="1"/>
</dbReference>
<name>D6CMZ0_THIA3</name>
<evidence type="ECO:0000256" key="8">
    <source>
        <dbReference type="ARBA" id="ARBA00022989"/>
    </source>
</evidence>
<keyword evidence="6 12" id="KW-0812">Transmembrane</keyword>
<reference evidence="17" key="2">
    <citation type="journal article" date="2010" name="PLoS Genet.">
        <title>Structure, function, and evolution of the Thiomonas spp. genome.</title>
        <authorList>
            <person name="Arsene-Ploetze F."/>
            <person name="Koechler S."/>
            <person name="Marchal M."/>
            <person name="Coppee J.Y."/>
            <person name="Chandler M."/>
            <person name="Bonnefoy V."/>
            <person name="Brochier-Armanet C."/>
            <person name="Barakat M."/>
            <person name="Barbe V."/>
            <person name="Battaglia-Brunet F."/>
            <person name="Bruneel O."/>
            <person name="Bryan C.G."/>
            <person name="Cleiss-Arnold J."/>
            <person name="Cruveiller S."/>
            <person name="Erhardt M."/>
            <person name="Heinrich-Salmeron A."/>
            <person name="Hommais F."/>
            <person name="Joulian C."/>
            <person name="Krin E."/>
            <person name="Lieutaud A."/>
            <person name="Lievremont D."/>
            <person name="Michel C."/>
            <person name="Muller D."/>
            <person name="Ortet P."/>
            <person name="Proux C."/>
            <person name="Siguier P."/>
            <person name="Roche D."/>
            <person name="Rouy Z."/>
            <person name="Salvignol G."/>
            <person name="Slyemi D."/>
            <person name="Talla E."/>
            <person name="Weiss S."/>
            <person name="Weissenbach J."/>
            <person name="Medigue C."/>
            <person name="Bertin P.N."/>
        </authorList>
    </citation>
    <scope>NUCLEOTIDE SEQUENCE [LARGE SCALE GENOMIC DNA]</scope>
    <source>
        <strain evidence="17">DSM 22701 / CIP 110005 / 3As</strain>
    </source>
</reference>
<dbReference type="RefSeq" id="WP_013107171.1">
    <property type="nucleotide sequence ID" value="NC_014145.1"/>
</dbReference>
<comment type="subcellular location">
    <subcellularLocation>
        <location evidence="1 10">Cell inner membrane</location>
    </subcellularLocation>
</comment>
<keyword evidence="18" id="KW-1185">Reference proteome</keyword>
<feature type="region of interest" description="Disordered" evidence="11">
    <location>
        <begin position="1"/>
        <end position="33"/>
    </location>
</feature>
<gene>
    <name evidence="15" type="ordered locus">THI_3322</name>
    <name evidence="16" type="ORF">THICB1_70241</name>
</gene>
<keyword evidence="7" id="KW-0653">Protein transport</keyword>
<dbReference type="InterPro" id="IPR049179">
    <property type="entry name" value="T2SSK_SAM-like_2nd"/>
</dbReference>
<dbReference type="Proteomes" id="UP000002372">
    <property type="component" value="Chromosome"/>
</dbReference>
<dbReference type="EMBL" id="FP475956">
    <property type="protein sequence ID" value="CAZ89918.1"/>
    <property type="molecule type" value="Genomic_DNA"/>
</dbReference>
<dbReference type="eggNOG" id="COG3156">
    <property type="taxonomic scope" value="Bacteria"/>
</dbReference>
<dbReference type="PANTHER" id="PTHR38831:SF1">
    <property type="entry name" value="TYPE II SECRETION SYSTEM PROTEIN K-RELATED"/>
    <property type="match status" value="1"/>
</dbReference>
<dbReference type="Gene3D" id="1.10.150.320">
    <property type="entry name" value="Photosystem II 12 kDa extrinsic protein"/>
    <property type="match status" value="1"/>
</dbReference>
<proteinExistence type="inferred from homology"/>
<evidence type="ECO:0000256" key="9">
    <source>
        <dbReference type="ARBA" id="ARBA00023136"/>
    </source>
</evidence>
<keyword evidence="9 10" id="KW-0472">Membrane</keyword>
<evidence type="ECO:0000256" key="5">
    <source>
        <dbReference type="ARBA" id="ARBA00022519"/>
    </source>
</evidence>
<keyword evidence="3 10" id="KW-0813">Transport</keyword>
<keyword evidence="8 12" id="KW-1133">Transmembrane helix</keyword>
<evidence type="ECO:0000256" key="12">
    <source>
        <dbReference type="SAM" id="Phobius"/>
    </source>
</evidence>
<evidence type="ECO:0000313" key="15">
    <source>
        <dbReference type="EMBL" id="CAZ89918.1"/>
    </source>
</evidence>
<reference key="1">
    <citation type="submission" date="2009-07" db="EMBL/GenBank/DDBJ databases">
        <authorList>
            <person name="Genoscope - CEA"/>
        </authorList>
    </citation>
    <scope>NUCLEOTIDE SEQUENCE</scope>
    <source>
        <strain>3As</strain>
    </source>
</reference>
<evidence type="ECO:0000313" key="17">
    <source>
        <dbReference type="Proteomes" id="UP000002372"/>
    </source>
</evidence>
<dbReference type="EMBL" id="CTRI01000029">
    <property type="protein sequence ID" value="CQR37733.1"/>
    <property type="molecule type" value="Genomic_DNA"/>
</dbReference>
<protein>
    <recommendedName>
        <fullName evidence="10">Type II secretion system protein K</fullName>
    </recommendedName>
</protein>
<evidence type="ECO:0000256" key="1">
    <source>
        <dbReference type="ARBA" id="ARBA00004533"/>
    </source>
</evidence>
<sequence length="353" mass="37608">MTANERSARPLRRSAQLTWGVEPSEEGSPLRRATKHQSGAALITAMLIAALAAVMVSGMFWSQWSAIAREQTAREQTQARWILRGTIDWARLILREDAMTSTADYLGEPWSVPLAEARLSTFLAARGQDSAGLPDAWLEGRIVDAQSRFNLRDLAPAGTIDPQALLAFQRLCAALQLPSNVAATIANGVAASNPIGAAAQTNVANSPLPLQQLQDLARLGPTVAQALPKLASAVTLLPQATPVNANTASPEVLAAVLGVSADTAQALVEARKRAYFRNLGDISTLLPQGATINPQLVSVATGYFDAIARVRIDKLEYAERALIQRAGVFSQVVRIQRVPPWLAAASEADQGAN</sequence>
<dbReference type="GO" id="GO:0009306">
    <property type="term" value="P:protein secretion"/>
    <property type="evidence" value="ECO:0007669"/>
    <property type="project" value="InterPro"/>
</dbReference>
<evidence type="ECO:0000256" key="3">
    <source>
        <dbReference type="ARBA" id="ARBA00022448"/>
    </source>
</evidence>
<evidence type="ECO:0000259" key="14">
    <source>
        <dbReference type="Pfam" id="PF21687"/>
    </source>
</evidence>
<feature type="domain" description="T2SS protein K first SAM-like" evidence="14">
    <location>
        <begin position="147"/>
        <end position="239"/>
    </location>
</feature>
<dbReference type="HOGENOM" id="CLU_057294_1_1_4"/>
<accession>D6CMZ0</accession>
<evidence type="ECO:0000313" key="16">
    <source>
        <dbReference type="EMBL" id="CQR37733.1"/>
    </source>
</evidence>
<reference evidence="16 18" key="4">
    <citation type="submission" date="2015-03" db="EMBL/GenBank/DDBJ databases">
        <authorList>
            <person name="Regsiter A."/>
            <person name="william w."/>
        </authorList>
    </citation>
    <scope>NUCLEOTIDE SEQUENCE [LARGE SCALE GENOMIC DNA]</scope>
    <source>
        <strain evidence="16 18">CB1</strain>
    </source>
</reference>
<dbReference type="PANTHER" id="PTHR38831">
    <property type="entry name" value="TYPE II SECRETION SYSTEM PROTEIN K"/>
    <property type="match status" value="1"/>
</dbReference>
<dbReference type="Gene3D" id="3.30.1300.30">
    <property type="entry name" value="GSPII I/J protein-like"/>
    <property type="match status" value="1"/>
</dbReference>
<dbReference type="AlphaFoldDB" id="D6CMZ0"/>
<reference evidence="15" key="3">
    <citation type="submission" date="2010-07" db="EMBL/GenBank/DDBJ databases">
        <authorList>
            <person name="Genoscope - CEA"/>
        </authorList>
    </citation>
    <scope>NUCLEOTIDE SEQUENCE</scope>
    <source>
        <strain evidence="15">3As</strain>
    </source>
</reference>